<dbReference type="Pfam" id="PF10604">
    <property type="entry name" value="Polyketide_cyc2"/>
    <property type="match status" value="1"/>
</dbReference>
<name>A0A366DDZ7_9NOCA</name>
<dbReference type="InterPro" id="IPR019587">
    <property type="entry name" value="Polyketide_cyclase/dehydratase"/>
</dbReference>
<gene>
    <name evidence="1" type="ORF">DFR74_10936</name>
</gene>
<dbReference type="CDD" id="cd07812">
    <property type="entry name" value="SRPBCC"/>
    <property type="match status" value="1"/>
</dbReference>
<dbReference type="Gene3D" id="3.30.530.20">
    <property type="match status" value="1"/>
</dbReference>
<evidence type="ECO:0000313" key="1">
    <source>
        <dbReference type="EMBL" id="RBO88270.1"/>
    </source>
</evidence>
<dbReference type="RefSeq" id="WP_067513781.1">
    <property type="nucleotide sequence ID" value="NZ_CP107943.1"/>
</dbReference>
<dbReference type="STRING" id="1210090.GCA_001613185_06192"/>
<keyword evidence="2" id="KW-1185">Reference proteome</keyword>
<comment type="caution">
    <text evidence="1">The sequence shown here is derived from an EMBL/GenBank/DDBJ whole genome shotgun (WGS) entry which is preliminary data.</text>
</comment>
<dbReference type="EMBL" id="QNRE01000009">
    <property type="protein sequence ID" value="RBO88270.1"/>
    <property type="molecule type" value="Genomic_DNA"/>
</dbReference>
<accession>A0A366DDZ7</accession>
<organism evidence="1 2">
    <name type="scientific">Nocardia puris</name>
    <dbReference type="NCBI Taxonomy" id="208602"/>
    <lineage>
        <taxon>Bacteria</taxon>
        <taxon>Bacillati</taxon>
        <taxon>Actinomycetota</taxon>
        <taxon>Actinomycetes</taxon>
        <taxon>Mycobacteriales</taxon>
        <taxon>Nocardiaceae</taxon>
        <taxon>Nocardia</taxon>
    </lineage>
</organism>
<dbReference type="OrthoDB" id="4560923at2"/>
<proteinExistence type="predicted"/>
<sequence length="155" mass="17131">MGHVEHSAIGDAPVDFAFEYVADYQNVPKWMFGVKRFTPLGTQTRGLGAKFDTALNLGPTTLNMHAEVTEWVADRLITLYATKGIEATMRWSFAPIDATSTRIRVVADYKVPGGLAGRALDKIIQAFVGPAIRFTDKHLREQIQTAYRTSLDEAG</sequence>
<reference evidence="1 2" key="1">
    <citation type="submission" date="2018-06" db="EMBL/GenBank/DDBJ databases">
        <title>Genomic Encyclopedia of Type Strains, Phase IV (KMG-IV): sequencing the most valuable type-strain genomes for metagenomic binning, comparative biology and taxonomic classification.</title>
        <authorList>
            <person name="Goeker M."/>
        </authorList>
    </citation>
    <scope>NUCLEOTIDE SEQUENCE [LARGE SCALE GENOMIC DNA]</scope>
    <source>
        <strain evidence="1 2">DSM 44599</strain>
    </source>
</reference>
<dbReference type="InterPro" id="IPR023393">
    <property type="entry name" value="START-like_dom_sf"/>
</dbReference>
<dbReference type="SUPFAM" id="SSF55961">
    <property type="entry name" value="Bet v1-like"/>
    <property type="match status" value="1"/>
</dbReference>
<protein>
    <submittedName>
        <fullName evidence="1">Polyketide cyclase/dehydrase/lipid transport protein</fullName>
    </submittedName>
</protein>
<dbReference type="AlphaFoldDB" id="A0A366DDZ7"/>
<evidence type="ECO:0000313" key="2">
    <source>
        <dbReference type="Proteomes" id="UP000252586"/>
    </source>
</evidence>
<dbReference type="Proteomes" id="UP000252586">
    <property type="component" value="Unassembled WGS sequence"/>
</dbReference>